<dbReference type="EMBL" id="JBCAWK010000006">
    <property type="protein sequence ID" value="KAK8854509.1"/>
    <property type="molecule type" value="Genomic_DNA"/>
</dbReference>
<accession>A0AAW0YM51</accession>
<comment type="caution">
    <text evidence="2">The sequence shown here is derived from an EMBL/GenBank/DDBJ whole genome shotgun (WGS) entry which is preliminary data.</text>
</comment>
<feature type="signal peptide" evidence="1">
    <location>
        <begin position="1"/>
        <end position="21"/>
    </location>
</feature>
<feature type="chain" id="PRO_5043351254" description="Phosphatidylglycerol/phosphatidylinositol transfer protein" evidence="1">
    <location>
        <begin position="22"/>
        <end position="192"/>
    </location>
</feature>
<dbReference type="AlphaFoldDB" id="A0AAW0YM51"/>
<evidence type="ECO:0008006" key="4">
    <source>
        <dbReference type="Google" id="ProtNLM"/>
    </source>
</evidence>
<keyword evidence="3" id="KW-1185">Reference proteome</keyword>
<evidence type="ECO:0000313" key="3">
    <source>
        <dbReference type="Proteomes" id="UP001388673"/>
    </source>
</evidence>
<name>A0AAW0YM51_9TREE</name>
<dbReference type="KEGG" id="kne:92180506"/>
<evidence type="ECO:0000256" key="1">
    <source>
        <dbReference type="SAM" id="SignalP"/>
    </source>
</evidence>
<protein>
    <recommendedName>
        <fullName evidence="4">Phosphatidylglycerol/phosphatidylinositol transfer protein</fullName>
    </recommendedName>
</protein>
<dbReference type="RefSeq" id="XP_066802747.1">
    <property type="nucleotide sequence ID" value="XM_066946355.1"/>
</dbReference>
<proteinExistence type="predicted"/>
<keyword evidence="1" id="KW-0732">Signal</keyword>
<sequence>MLTSALFSFLALLARAPPISAVPAHAIDTRDSYKTTTEPDGSVVPVDFEHNAQVMIQLPGYTTLGKSSCSPGLRDGFVDNPFTIQVNATGDPTDDVRTTFKWIIHEQAVKEGGDPNLKIFSVRCGAQAQTELSLGSRDQGAYNFKLSTASPYIFKDHDNNDVLVTCDTAKCLVKDCGAYTAPVIDSVSATEL</sequence>
<evidence type="ECO:0000313" key="2">
    <source>
        <dbReference type="EMBL" id="KAK8854509.1"/>
    </source>
</evidence>
<gene>
    <name evidence="2" type="ORF">IAR55_003248</name>
</gene>
<reference evidence="2 3" key="1">
    <citation type="journal article" date="2024" name="bioRxiv">
        <title>Comparative genomics of Cryptococcus and Kwoniella reveals pathogenesis evolution and contrasting karyotype dynamics via intercentromeric recombination or chromosome fusion.</title>
        <authorList>
            <person name="Coelho M.A."/>
            <person name="David-Palma M."/>
            <person name="Shea T."/>
            <person name="Bowers K."/>
            <person name="McGinley-Smith S."/>
            <person name="Mohammad A.W."/>
            <person name="Gnirke A."/>
            <person name="Yurkov A.M."/>
            <person name="Nowrousian M."/>
            <person name="Sun S."/>
            <person name="Cuomo C.A."/>
            <person name="Heitman J."/>
        </authorList>
    </citation>
    <scope>NUCLEOTIDE SEQUENCE [LARGE SCALE GENOMIC DNA]</scope>
    <source>
        <strain evidence="2 3">CBS 13917</strain>
    </source>
</reference>
<organism evidence="2 3">
    <name type="scientific">Kwoniella newhampshirensis</name>
    <dbReference type="NCBI Taxonomy" id="1651941"/>
    <lineage>
        <taxon>Eukaryota</taxon>
        <taxon>Fungi</taxon>
        <taxon>Dikarya</taxon>
        <taxon>Basidiomycota</taxon>
        <taxon>Agaricomycotina</taxon>
        <taxon>Tremellomycetes</taxon>
        <taxon>Tremellales</taxon>
        <taxon>Cryptococcaceae</taxon>
        <taxon>Kwoniella</taxon>
    </lineage>
</organism>
<dbReference type="GeneID" id="92180506"/>
<dbReference type="Proteomes" id="UP001388673">
    <property type="component" value="Unassembled WGS sequence"/>
</dbReference>